<reference evidence="1" key="1">
    <citation type="submission" date="2021-06" db="EMBL/GenBank/DDBJ databases">
        <authorList>
            <person name="Kallberg Y."/>
            <person name="Tangrot J."/>
            <person name="Rosling A."/>
        </authorList>
    </citation>
    <scope>NUCLEOTIDE SEQUENCE</scope>
    <source>
        <strain evidence="1">MA461A</strain>
    </source>
</reference>
<dbReference type="Proteomes" id="UP000789920">
    <property type="component" value="Unassembled WGS sequence"/>
</dbReference>
<sequence>MSTRRRLRHPNIMVFCLVLGEAPAKRRIFVIDITENISTVSHAIKKAKEPDLDHFPPIN</sequence>
<protein>
    <submittedName>
        <fullName evidence="1">16472_t:CDS:1</fullName>
    </submittedName>
</protein>
<dbReference type="EMBL" id="CAJVQC010002388">
    <property type="protein sequence ID" value="CAG8510779.1"/>
    <property type="molecule type" value="Genomic_DNA"/>
</dbReference>
<accession>A0ACA9L5P5</accession>
<evidence type="ECO:0000313" key="1">
    <source>
        <dbReference type="EMBL" id="CAG8510779.1"/>
    </source>
</evidence>
<organism evidence="1 2">
    <name type="scientific">Racocetra persica</name>
    <dbReference type="NCBI Taxonomy" id="160502"/>
    <lineage>
        <taxon>Eukaryota</taxon>
        <taxon>Fungi</taxon>
        <taxon>Fungi incertae sedis</taxon>
        <taxon>Mucoromycota</taxon>
        <taxon>Glomeromycotina</taxon>
        <taxon>Glomeromycetes</taxon>
        <taxon>Diversisporales</taxon>
        <taxon>Gigasporaceae</taxon>
        <taxon>Racocetra</taxon>
    </lineage>
</organism>
<keyword evidence="2" id="KW-1185">Reference proteome</keyword>
<proteinExistence type="predicted"/>
<gene>
    <name evidence="1" type="ORF">RPERSI_LOCUS2248</name>
</gene>
<name>A0ACA9L5P5_9GLOM</name>
<comment type="caution">
    <text evidence="1">The sequence shown here is derived from an EMBL/GenBank/DDBJ whole genome shotgun (WGS) entry which is preliminary data.</text>
</comment>
<evidence type="ECO:0000313" key="2">
    <source>
        <dbReference type="Proteomes" id="UP000789920"/>
    </source>
</evidence>